<comment type="caution">
    <text evidence="9">Lacks conserved residue(s) required for the propagation of feature annotation.</text>
</comment>
<proteinExistence type="inferred from homology"/>
<name>A0AAD9MUY0_9ANNE</name>
<dbReference type="GO" id="GO:0005743">
    <property type="term" value="C:mitochondrial inner membrane"/>
    <property type="evidence" value="ECO:0007669"/>
    <property type="project" value="UniProtKB-SubCell"/>
</dbReference>
<dbReference type="Proteomes" id="UP001208570">
    <property type="component" value="Unassembled WGS sequence"/>
</dbReference>
<reference evidence="10" key="1">
    <citation type="journal article" date="2023" name="Mol. Biol. Evol.">
        <title>Third-Generation Sequencing Reveals the Adaptive Role of the Epigenome in Three Deep-Sea Polychaetes.</title>
        <authorList>
            <person name="Perez M."/>
            <person name="Aroh O."/>
            <person name="Sun Y."/>
            <person name="Lan Y."/>
            <person name="Juniper S.K."/>
            <person name="Young C.R."/>
            <person name="Angers B."/>
            <person name="Qian P.Y."/>
        </authorList>
    </citation>
    <scope>NUCLEOTIDE SEQUENCE</scope>
    <source>
        <strain evidence="10">P08H-3</strain>
    </source>
</reference>
<evidence type="ECO:0000256" key="2">
    <source>
        <dbReference type="ARBA" id="ARBA00006416"/>
    </source>
</evidence>
<dbReference type="InterPro" id="IPR005336">
    <property type="entry name" value="MPC"/>
</dbReference>
<sequence>RRLRSSNLTFTFRDITSTAVAGSIMSILYRSVTQAVGKYVPRKMQPFWQHPAGPQTIFFWAPTFKWCLVIAGLADYARPANQLSLTQSVALTATGTVWARYSMVIIPKNWNLFAVNIFLGATGIWQLFRIVQ</sequence>
<gene>
    <name evidence="10" type="ORF">LSH36_800g01118</name>
</gene>
<protein>
    <recommendedName>
        <fullName evidence="9">Mitochondrial pyruvate carrier</fullName>
    </recommendedName>
</protein>
<keyword evidence="8 9" id="KW-0472">Membrane</keyword>
<accession>A0AAD9MUY0</accession>
<evidence type="ECO:0000256" key="8">
    <source>
        <dbReference type="ARBA" id="ARBA00023136"/>
    </source>
</evidence>
<keyword evidence="7 9" id="KW-0496">Mitochondrion</keyword>
<dbReference type="AlphaFoldDB" id="A0AAD9MUY0"/>
<evidence type="ECO:0000313" key="10">
    <source>
        <dbReference type="EMBL" id="KAK2143919.1"/>
    </source>
</evidence>
<keyword evidence="4 9" id="KW-0812">Transmembrane</keyword>
<keyword evidence="11" id="KW-1185">Reference proteome</keyword>
<keyword evidence="5 9" id="KW-0999">Mitochondrion inner membrane</keyword>
<dbReference type="Pfam" id="PF03650">
    <property type="entry name" value="MPC"/>
    <property type="match status" value="1"/>
</dbReference>
<evidence type="ECO:0000256" key="9">
    <source>
        <dbReference type="RuleBase" id="RU363100"/>
    </source>
</evidence>
<comment type="subcellular location">
    <subcellularLocation>
        <location evidence="1 9">Mitochondrion inner membrane</location>
        <topology evidence="1 9">Multi-pass membrane protein</topology>
    </subcellularLocation>
</comment>
<evidence type="ECO:0000313" key="11">
    <source>
        <dbReference type="Proteomes" id="UP001208570"/>
    </source>
</evidence>
<evidence type="ECO:0000256" key="1">
    <source>
        <dbReference type="ARBA" id="ARBA00004448"/>
    </source>
</evidence>
<keyword evidence="6 9" id="KW-1133">Transmembrane helix</keyword>
<keyword evidence="3 9" id="KW-0813">Transport</keyword>
<organism evidence="10 11">
    <name type="scientific">Paralvinella palmiformis</name>
    <dbReference type="NCBI Taxonomy" id="53620"/>
    <lineage>
        <taxon>Eukaryota</taxon>
        <taxon>Metazoa</taxon>
        <taxon>Spiralia</taxon>
        <taxon>Lophotrochozoa</taxon>
        <taxon>Annelida</taxon>
        <taxon>Polychaeta</taxon>
        <taxon>Sedentaria</taxon>
        <taxon>Canalipalpata</taxon>
        <taxon>Terebellida</taxon>
        <taxon>Terebelliformia</taxon>
        <taxon>Alvinellidae</taxon>
        <taxon>Paralvinella</taxon>
    </lineage>
</organism>
<evidence type="ECO:0000256" key="3">
    <source>
        <dbReference type="ARBA" id="ARBA00022448"/>
    </source>
</evidence>
<dbReference type="PANTHER" id="PTHR14154">
    <property type="entry name" value="UPF0041 BRAIN PROTEIN 44-RELATED"/>
    <property type="match status" value="1"/>
</dbReference>
<dbReference type="GO" id="GO:0006850">
    <property type="term" value="P:pyruvate import into mitochondria"/>
    <property type="evidence" value="ECO:0007669"/>
    <property type="project" value="InterPro"/>
</dbReference>
<evidence type="ECO:0000256" key="6">
    <source>
        <dbReference type="ARBA" id="ARBA00022989"/>
    </source>
</evidence>
<comment type="caution">
    <text evidence="10">The sequence shown here is derived from an EMBL/GenBank/DDBJ whole genome shotgun (WGS) entry which is preliminary data.</text>
</comment>
<feature type="non-terminal residue" evidence="10">
    <location>
        <position position="132"/>
    </location>
</feature>
<evidence type="ECO:0000256" key="4">
    <source>
        <dbReference type="ARBA" id="ARBA00022692"/>
    </source>
</evidence>
<feature type="transmembrane region" description="Helical" evidence="9">
    <location>
        <begin position="110"/>
        <end position="128"/>
    </location>
</feature>
<dbReference type="EMBL" id="JAODUP010000800">
    <property type="protein sequence ID" value="KAK2143919.1"/>
    <property type="molecule type" value="Genomic_DNA"/>
</dbReference>
<comment type="function">
    <text evidence="9">Mediates the uptake of pyruvate into mitochondria.</text>
</comment>
<comment type="similarity">
    <text evidence="2 9">Belongs to the mitochondrial pyruvate carrier (MPC) (TC 2.A.105) family.</text>
</comment>
<evidence type="ECO:0000256" key="7">
    <source>
        <dbReference type="ARBA" id="ARBA00023128"/>
    </source>
</evidence>
<evidence type="ECO:0000256" key="5">
    <source>
        <dbReference type="ARBA" id="ARBA00022792"/>
    </source>
</evidence>